<comment type="caution">
    <text evidence="6">The sequence shown here is derived from an EMBL/GenBank/DDBJ whole genome shotgun (WGS) entry which is preliminary data.</text>
</comment>
<keyword evidence="7" id="KW-1185">Reference proteome</keyword>
<dbReference type="Pfam" id="PF06803">
    <property type="entry name" value="DUF1232"/>
    <property type="match status" value="1"/>
</dbReference>
<dbReference type="InterPro" id="IPR010652">
    <property type="entry name" value="DUF1232"/>
</dbReference>
<keyword evidence="4" id="KW-0472">Membrane</keyword>
<dbReference type="PIRSF" id="PIRSF031804">
    <property type="entry name" value="UCP031804"/>
    <property type="match status" value="1"/>
</dbReference>
<organism evidence="6 7">
    <name type="scientific">Parahalioglobus pacificus</name>
    <dbReference type="NCBI Taxonomy" id="930806"/>
    <lineage>
        <taxon>Bacteria</taxon>
        <taxon>Pseudomonadati</taxon>
        <taxon>Pseudomonadota</taxon>
        <taxon>Gammaproteobacteria</taxon>
        <taxon>Cellvibrionales</taxon>
        <taxon>Halieaceae</taxon>
        <taxon>Parahalioglobus</taxon>
    </lineage>
</organism>
<evidence type="ECO:0000256" key="4">
    <source>
        <dbReference type="ARBA" id="ARBA00023136"/>
    </source>
</evidence>
<keyword evidence="2" id="KW-0812">Transmembrane</keyword>
<keyword evidence="3" id="KW-1133">Transmembrane helix</keyword>
<evidence type="ECO:0000259" key="5">
    <source>
        <dbReference type="Pfam" id="PF06803"/>
    </source>
</evidence>
<evidence type="ECO:0000256" key="1">
    <source>
        <dbReference type="ARBA" id="ARBA00004127"/>
    </source>
</evidence>
<name>A0A919CJL9_9GAMM</name>
<protein>
    <recommendedName>
        <fullName evidence="5">DUF1232 domain-containing protein</fullName>
    </recommendedName>
</protein>
<accession>A0A919CJL9</accession>
<evidence type="ECO:0000313" key="6">
    <source>
        <dbReference type="EMBL" id="GHD28783.1"/>
    </source>
</evidence>
<reference evidence="6" key="2">
    <citation type="submission" date="2020-09" db="EMBL/GenBank/DDBJ databases">
        <authorList>
            <person name="Sun Q."/>
            <person name="Kim S."/>
        </authorList>
    </citation>
    <scope>NUCLEOTIDE SEQUENCE</scope>
    <source>
        <strain evidence="6">KCTC 23430</strain>
    </source>
</reference>
<dbReference type="Proteomes" id="UP000644693">
    <property type="component" value="Unassembled WGS sequence"/>
</dbReference>
<dbReference type="RefSeq" id="WP_189475429.1">
    <property type="nucleotide sequence ID" value="NZ_BMYM01000001.1"/>
</dbReference>
<evidence type="ECO:0000256" key="3">
    <source>
        <dbReference type="ARBA" id="ARBA00022989"/>
    </source>
</evidence>
<feature type="domain" description="DUF1232" evidence="5">
    <location>
        <begin position="57"/>
        <end position="93"/>
    </location>
</feature>
<dbReference type="EMBL" id="BMYM01000001">
    <property type="protein sequence ID" value="GHD28783.1"/>
    <property type="molecule type" value="Genomic_DNA"/>
</dbReference>
<dbReference type="InterPro" id="IPR016983">
    <property type="entry name" value="UCP031804"/>
</dbReference>
<reference evidence="6" key="1">
    <citation type="journal article" date="2014" name="Int. J. Syst. Evol. Microbiol.">
        <title>Complete genome sequence of Corynebacterium casei LMG S-19264T (=DSM 44701T), isolated from a smear-ripened cheese.</title>
        <authorList>
            <consortium name="US DOE Joint Genome Institute (JGI-PGF)"/>
            <person name="Walter F."/>
            <person name="Albersmeier A."/>
            <person name="Kalinowski J."/>
            <person name="Ruckert C."/>
        </authorList>
    </citation>
    <scope>NUCLEOTIDE SEQUENCE</scope>
    <source>
        <strain evidence="6">KCTC 23430</strain>
    </source>
</reference>
<gene>
    <name evidence="6" type="ORF">GCM10007053_08520</name>
</gene>
<dbReference type="AlphaFoldDB" id="A0A919CJL9"/>
<comment type="subcellular location">
    <subcellularLocation>
        <location evidence="1">Endomembrane system</location>
        <topology evidence="1">Multi-pass membrane protein</topology>
    </subcellularLocation>
</comment>
<proteinExistence type="predicted"/>
<sequence>MSQSPDNPDPNRYEEAYSEQSFNDKLKHYALTAGRELVEKALWLYYALQEEKAPAWAKATIVGALGYFITPLDAIVDLTPGVGYADDLGVLALAVAAVAAYINDDVKEKARDRMATWFGEGEADSSAQEDQEPGRE</sequence>
<evidence type="ECO:0000256" key="2">
    <source>
        <dbReference type="ARBA" id="ARBA00022692"/>
    </source>
</evidence>
<dbReference type="GO" id="GO:0012505">
    <property type="term" value="C:endomembrane system"/>
    <property type="evidence" value="ECO:0007669"/>
    <property type="project" value="UniProtKB-SubCell"/>
</dbReference>
<evidence type="ECO:0000313" key="7">
    <source>
        <dbReference type="Proteomes" id="UP000644693"/>
    </source>
</evidence>